<comment type="caution">
    <text evidence="1">The sequence shown here is derived from an EMBL/GenBank/DDBJ whole genome shotgun (WGS) entry which is preliminary data.</text>
</comment>
<proteinExistence type="predicted"/>
<dbReference type="Proteomes" id="UP000019494">
    <property type="component" value="Unassembled WGS sequence"/>
</dbReference>
<protein>
    <submittedName>
        <fullName evidence="1">Uncharacterized protein</fullName>
    </submittedName>
</protein>
<accession>W9GGJ0</accession>
<evidence type="ECO:0000313" key="2">
    <source>
        <dbReference type="Proteomes" id="UP000019494"/>
    </source>
</evidence>
<dbReference type="EMBL" id="AWQS01000386">
    <property type="protein sequence ID" value="EWT03943.1"/>
    <property type="molecule type" value="Genomic_DNA"/>
</dbReference>
<name>W9GGJ0_9MICO</name>
<sequence length="263" mass="28384">MATHPSNRYKPDPIESLLAQDDVVLADLAQAVTESLAAEIARARTALAAEMVLCEVFRLTGRDAPDDADEVERLDAQTALLHQVIEHAHAAGTTEHLALLRVCASLGPDATRAAAAQAADRLNRAGVTDRPWAPSLGRPSLLRAWHYGDIFGSQASVGALFDYRGREHLLMVLIDHGLGGGVKDCWVAEGRRTRQMRDEVAAKMAAEEDAFFEDIDAAALTQLLESALAQAPCPEQRDQIDDVAAYLHLTRSRAAHLAQLAGN</sequence>
<evidence type="ECO:0000313" key="1">
    <source>
        <dbReference type="EMBL" id="EWT03943.1"/>
    </source>
</evidence>
<dbReference type="AlphaFoldDB" id="W9GGJ0"/>
<gene>
    <name evidence="1" type="ORF">N864_15825</name>
</gene>
<keyword evidence="2" id="KW-1185">Reference proteome</keyword>
<organism evidence="1 2">
    <name type="scientific">Intrasporangium chromatireducens Q5-1</name>
    <dbReference type="NCBI Taxonomy" id="584657"/>
    <lineage>
        <taxon>Bacteria</taxon>
        <taxon>Bacillati</taxon>
        <taxon>Actinomycetota</taxon>
        <taxon>Actinomycetes</taxon>
        <taxon>Micrococcales</taxon>
        <taxon>Intrasporangiaceae</taxon>
        <taxon>Intrasporangium</taxon>
    </lineage>
</organism>
<reference evidence="2" key="1">
    <citation type="submission" date="2013-08" db="EMBL/GenBank/DDBJ databases">
        <title>Intrasporangium oryzae NRRL B-24470.</title>
        <authorList>
            <person name="Liu H."/>
            <person name="Wang G."/>
        </authorList>
    </citation>
    <scope>NUCLEOTIDE SEQUENCE [LARGE SCALE GENOMIC DNA]</scope>
    <source>
        <strain evidence="2">Q5-1</strain>
    </source>
</reference>